<dbReference type="AlphaFoldDB" id="A0A437MG34"/>
<dbReference type="Pfam" id="PF07690">
    <property type="entry name" value="MFS_1"/>
    <property type="match status" value="1"/>
</dbReference>
<organism evidence="7 8">
    <name type="scientific">Rhodovarius crocodyli</name>
    <dbReference type="NCBI Taxonomy" id="1979269"/>
    <lineage>
        <taxon>Bacteria</taxon>
        <taxon>Pseudomonadati</taxon>
        <taxon>Pseudomonadota</taxon>
        <taxon>Alphaproteobacteria</taxon>
        <taxon>Acetobacterales</taxon>
        <taxon>Roseomonadaceae</taxon>
        <taxon>Rhodovarius</taxon>
    </lineage>
</organism>
<keyword evidence="4 6" id="KW-1133">Transmembrane helix</keyword>
<evidence type="ECO:0000256" key="6">
    <source>
        <dbReference type="SAM" id="Phobius"/>
    </source>
</evidence>
<dbReference type="CDD" id="cd06173">
    <property type="entry name" value="MFS_MefA_like"/>
    <property type="match status" value="1"/>
</dbReference>
<dbReference type="PANTHER" id="PTHR23513">
    <property type="entry name" value="INTEGRAL MEMBRANE EFFLUX PROTEIN-RELATED"/>
    <property type="match status" value="1"/>
</dbReference>
<evidence type="ECO:0000256" key="4">
    <source>
        <dbReference type="ARBA" id="ARBA00022989"/>
    </source>
</evidence>
<dbReference type="EMBL" id="SACL01000003">
    <property type="protein sequence ID" value="RVT96604.1"/>
    <property type="molecule type" value="Genomic_DNA"/>
</dbReference>
<keyword evidence="3 6" id="KW-0812">Transmembrane</keyword>
<feature type="transmembrane region" description="Helical" evidence="6">
    <location>
        <begin position="245"/>
        <end position="264"/>
    </location>
</feature>
<comment type="subcellular location">
    <subcellularLocation>
        <location evidence="1">Cell membrane</location>
        <topology evidence="1">Multi-pass membrane protein</topology>
    </subcellularLocation>
</comment>
<feature type="transmembrane region" description="Helical" evidence="6">
    <location>
        <begin position="92"/>
        <end position="113"/>
    </location>
</feature>
<feature type="transmembrane region" description="Helical" evidence="6">
    <location>
        <begin position="20"/>
        <end position="40"/>
    </location>
</feature>
<reference evidence="7 8" key="1">
    <citation type="submission" date="2019-01" db="EMBL/GenBank/DDBJ databases">
        <authorList>
            <person name="Chen W.-M."/>
        </authorList>
    </citation>
    <scope>NUCLEOTIDE SEQUENCE [LARGE SCALE GENOMIC DNA]</scope>
    <source>
        <strain evidence="7 8">CCP-6</strain>
    </source>
</reference>
<sequence>MDLRAPRAMPYCRAMTYGALLALPGVPALLGAMTLSRLAGRMFALALVLHALDRFGSPSVAGWLTFAAVAPGLLVSPIAGTVLDRLGAAGSVTVDLAVSAVLVTAIVATGWMGLDGLPLLAGLACLYSLTTPLGAAGVRTILPRLVPEAALDPANAADTAINAAVGVAGPVLAGLLAAWLGTGPALLVVAGVYAAGAICLQAVPPVPGPPPLAGSVLRQTAEGLATVLREPTLRGLAISYSLHRVTWGVLLVVVPVYAAARFGAEDAGAASGLLFAAMGIAGGVGALVAGRFRTLGRERQVLAAGMLVCALGAWPVGMLGLPGLALALALVGLASGPIDVALLTLRQRRTDPRQLGRVLSISMSLNLAGTPIGSALAGMLLTGSIVPALVLGALGSALGALAVRGIPRG</sequence>
<feature type="transmembrane region" description="Helical" evidence="6">
    <location>
        <begin position="324"/>
        <end position="345"/>
    </location>
</feature>
<keyword evidence="5 6" id="KW-0472">Membrane</keyword>
<dbReference type="Gene3D" id="1.20.1250.20">
    <property type="entry name" value="MFS general substrate transporter like domains"/>
    <property type="match status" value="1"/>
</dbReference>
<keyword evidence="2" id="KW-1003">Cell membrane</keyword>
<feature type="transmembrane region" description="Helical" evidence="6">
    <location>
        <begin position="385"/>
        <end position="403"/>
    </location>
</feature>
<evidence type="ECO:0000256" key="3">
    <source>
        <dbReference type="ARBA" id="ARBA00022692"/>
    </source>
</evidence>
<dbReference type="PANTHER" id="PTHR23513:SF11">
    <property type="entry name" value="STAPHYLOFERRIN A TRANSPORTER"/>
    <property type="match status" value="1"/>
</dbReference>
<feature type="transmembrane region" description="Helical" evidence="6">
    <location>
        <begin position="60"/>
        <end position="80"/>
    </location>
</feature>
<dbReference type="Proteomes" id="UP000282957">
    <property type="component" value="Unassembled WGS sequence"/>
</dbReference>
<accession>A0A437MG34</accession>
<evidence type="ECO:0000256" key="5">
    <source>
        <dbReference type="ARBA" id="ARBA00023136"/>
    </source>
</evidence>
<name>A0A437MG34_9PROT</name>
<evidence type="ECO:0000256" key="2">
    <source>
        <dbReference type="ARBA" id="ARBA00022475"/>
    </source>
</evidence>
<feature type="transmembrane region" description="Helical" evidence="6">
    <location>
        <begin position="357"/>
        <end position="379"/>
    </location>
</feature>
<dbReference type="RefSeq" id="WP_127787256.1">
    <property type="nucleotide sequence ID" value="NZ_SACL01000003.1"/>
</dbReference>
<proteinExistence type="predicted"/>
<feature type="transmembrane region" description="Helical" evidence="6">
    <location>
        <begin position="301"/>
        <end position="318"/>
    </location>
</feature>
<evidence type="ECO:0000313" key="7">
    <source>
        <dbReference type="EMBL" id="RVT96604.1"/>
    </source>
</evidence>
<comment type="caution">
    <text evidence="7">The sequence shown here is derived from an EMBL/GenBank/DDBJ whole genome shotgun (WGS) entry which is preliminary data.</text>
</comment>
<evidence type="ECO:0000256" key="1">
    <source>
        <dbReference type="ARBA" id="ARBA00004651"/>
    </source>
</evidence>
<dbReference type="InterPro" id="IPR011701">
    <property type="entry name" value="MFS"/>
</dbReference>
<dbReference type="GO" id="GO:0005886">
    <property type="term" value="C:plasma membrane"/>
    <property type="evidence" value="ECO:0007669"/>
    <property type="project" value="UniProtKB-SubCell"/>
</dbReference>
<feature type="transmembrane region" description="Helical" evidence="6">
    <location>
        <begin position="270"/>
        <end position="289"/>
    </location>
</feature>
<keyword evidence="8" id="KW-1185">Reference proteome</keyword>
<dbReference type="SUPFAM" id="SSF103473">
    <property type="entry name" value="MFS general substrate transporter"/>
    <property type="match status" value="1"/>
</dbReference>
<dbReference type="GO" id="GO:0022857">
    <property type="term" value="F:transmembrane transporter activity"/>
    <property type="evidence" value="ECO:0007669"/>
    <property type="project" value="InterPro"/>
</dbReference>
<gene>
    <name evidence="7" type="ORF">EOD42_09295</name>
</gene>
<protein>
    <submittedName>
        <fullName evidence="7">MFS transporter</fullName>
    </submittedName>
</protein>
<dbReference type="OrthoDB" id="9135819at2"/>
<evidence type="ECO:0000313" key="8">
    <source>
        <dbReference type="Proteomes" id="UP000282957"/>
    </source>
</evidence>
<dbReference type="InterPro" id="IPR036259">
    <property type="entry name" value="MFS_trans_sf"/>
</dbReference>